<dbReference type="Pfam" id="PF00583">
    <property type="entry name" value="Acetyltransf_1"/>
    <property type="match status" value="1"/>
</dbReference>
<dbReference type="CDD" id="cd04301">
    <property type="entry name" value="NAT_SF"/>
    <property type="match status" value="1"/>
</dbReference>
<dbReference type="GO" id="GO:0016747">
    <property type="term" value="F:acyltransferase activity, transferring groups other than amino-acyl groups"/>
    <property type="evidence" value="ECO:0007669"/>
    <property type="project" value="InterPro"/>
</dbReference>
<dbReference type="RefSeq" id="WP_262396481.1">
    <property type="nucleotide sequence ID" value="NZ_JACRTC010000001.1"/>
</dbReference>
<keyword evidence="3" id="KW-1185">Reference proteome</keyword>
<dbReference type="Proteomes" id="UP000660861">
    <property type="component" value="Unassembled WGS sequence"/>
</dbReference>
<proteinExistence type="predicted"/>
<sequence>MLCMRDIERKDHDAFVEMVVDFYGGGAALYGANMEHIEKTFEAIMEKCPYLRAVMIEQEEKIMGFALLAYTWSNESGGMVVWLEELYVKPGYQGQKIGSQFLRWMEKEYADFSRIRLEVCPSNPGARRLYERFGFETLDYIQMIKDKK</sequence>
<dbReference type="InterPro" id="IPR000182">
    <property type="entry name" value="GNAT_dom"/>
</dbReference>
<accession>A0A926E8Q3</accession>
<dbReference type="PROSITE" id="PS51186">
    <property type="entry name" value="GNAT"/>
    <property type="match status" value="1"/>
</dbReference>
<protein>
    <submittedName>
        <fullName evidence="2">GNAT family N-acetyltransferase</fullName>
    </submittedName>
</protein>
<evidence type="ECO:0000313" key="3">
    <source>
        <dbReference type="Proteomes" id="UP000660861"/>
    </source>
</evidence>
<dbReference type="AlphaFoldDB" id="A0A926E8Q3"/>
<feature type="domain" description="N-acetyltransferase" evidence="1">
    <location>
        <begin position="2"/>
        <end position="148"/>
    </location>
</feature>
<dbReference type="InterPro" id="IPR016181">
    <property type="entry name" value="Acyl_CoA_acyltransferase"/>
</dbReference>
<name>A0A926E8Q3_9FIRM</name>
<dbReference type="Gene3D" id="3.40.630.30">
    <property type="match status" value="1"/>
</dbReference>
<dbReference type="PANTHER" id="PTHR43617">
    <property type="entry name" value="L-AMINO ACID N-ACETYLTRANSFERASE"/>
    <property type="match status" value="1"/>
</dbReference>
<comment type="caution">
    <text evidence="2">The sequence shown here is derived from an EMBL/GenBank/DDBJ whole genome shotgun (WGS) entry which is preliminary data.</text>
</comment>
<reference evidence="2" key="1">
    <citation type="submission" date="2020-08" db="EMBL/GenBank/DDBJ databases">
        <title>Genome public.</title>
        <authorList>
            <person name="Liu C."/>
            <person name="Sun Q."/>
        </authorList>
    </citation>
    <scope>NUCLEOTIDE SEQUENCE</scope>
    <source>
        <strain evidence="2">NSJ-54</strain>
    </source>
</reference>
<dbReference type="SUPFAM" id="SSF55729">
    <property type="entry name" value="Acyl-CoA N-acyltransferases (Nat)"/>
    <property type="match status" value="1"/>
</dbReference>
<evidence type="ECO:0000313" key="2">
    <source>
        <dbReference type="EMBL" id="MBC8569377.1"/>
    </source>
</evidence>
<dbReference type="InterPro" id="IPR050276">
    <property type="entry name" value="MshD_Acetyltransferase"/>
</dbReference>
<dbReference type="EMBL" id="JACRTC010000001">
    <property type="protein sequence ID" value="MBC8569377.1"/>
    <property type="molecule type" value="Genomic_DNA"/>
</dbReference>
<gene>
    <name evidence="2" type="ORF">H8709_00845</name>
</gene>
<organism evidence="2 3">
    <name type="scientific">Zongyangia hominis</name>
    <dbReference type="NCBI Taxonomy" id="2763677"/>
    <lineage>
        <taxon>Bacteria</taxon>
        <taxon>Bacillati</taxon>
        <taxon>Bacillota</taxon>
        <taxon>Clostridia</taxon>
        <taxon>Eubacteriales</taxon>
        <taxon>Oscillospiraceae</taxon>
        <taxon>Zongyangia</taxon>
    </lineage>
</organism>
<evidence type="ECO:0000259" key="1">
    <source>
        <dbReference type="PROSITE" id="PS51186"/>
    </source>
</evidence>